<gene>
    <name evidence="2" type="ORF">BdWA1_001076</name>
</gene>
<dbReference type="PANTHER" id="PTHR15239:SF6">
    <property type="entry name" value="RIBOSOME QUALITY CONTROL COMPLEX SUBUNIT NEMF"/>
    <property type="match status" value="1"/>
</dbReference>
<sequence>MFSTLRDSFEAIRKDQARVPISSEWPKGINTIDYAELTRYARELNELFSNGTFLGVTQVKHGSKLDSSITEMDAAVLHFRDGDRAMLQCLYFMTIGYPLVPCPAISYVSGAHRSLSYFETVASGLTGLRIHQIHCPYRFQPILAIDFKCAASSAMQNESYRLAIIASGSKRKLNTMLILDQADSVILANSHCINEEDATKFGAGKAFDPQPIKSVPDPAQTFEQFIDGFKGHEHTSLLKALLSLYEGIDAVQIQKMALESGVSCTTHVSKLENLQPFYETFISFIRKCTLGDPDENDEGAESVLETIYQRWAGGVMPYRHNREASECLENVMEIKQRLERIRDQCSNDPQLADRYAKVQERLLNLGHYKITLDTIMEWKKPSDYQLLETIRNELVIIDDLVGYRKRPKRKAPLYIVETREKVTKKGPSLKGIKFIRLDPENPDSPLIIAGKSAKTNEIVTLELAKPLDLWLHVKDVPGSHVLVRRHENDPGAIQAAANVAAYLSKASRQDKVPVCLTDISNVEKQPQAELGAVLIRNFKIITGFPNQGKDLVAIHQAGRKE</sequence>
<dbReference type="GO" id="GO:0000049">
    <property type="term" value="F:tRNA binding"/>
    <property type="evidence" value="ECO:0007669"/>
    <property type="project" value="TreeGrafter"/>
</dbReference>
<dbReference type="GO" id="GO:0072344">
    <property type="term" value="P:rescue of stalled ribosome"/>
    <property type="evidence" value="ECO:0007669"/>
    <property type="project" value="TreeGrafter"/>
</dbReference>
<dbReference type="GO" id="GO:1990112">
    <property type="term" value="C:RQC complex"/>
    <property type="evidence" value="ECO:0007669"/>
    <property type="project" value="TreeGrafter"/>
</dbReference>
<keyword evidence="3" id="KW-1185">Reference proteome</keyword>
<dbReference type="InterPro" id="IPR008532">
    <property type="entry name" value="NFACT_RNA-bd"/>
</dbReference>
<proteinExistence type="predicted"/>
<dbReference type="EMBL" id="JALLKP010000001">
    <property type="protein sequence ID" value="KAK2198071.1"/>
    <property type="molecule type" value="Genomic_DNA"/>
</dbReference>
<dbReference type="PANTHER" id="PTHR15239">
    <property type="entry name" value="NUCLEAR EXPORT MEDIATOR FACTOR NEMF"/>
    <property type="match status" value="1"/>
</dbReference>
<protein>
    <submittedName>
        <fullName evidence="2">NFACT</fullName>
    </submittedName>
</protein>
<name>A0AAD9UQI4_9APIC</name>
<organism evidence="2 3">
    <name type="scientific">Babesia duncani</name>
    <dbReference type="NCBI Taxonomy" id="323732"/>
    <lineage>
        <taxon>Eukaryota</taxon>
        <taxon>Sar</taxon>
        <taxon>Alveolata</taxon>
        <taxon>Apicomplexa</taxon>
        <taxon>Aconoidasida</taxon>
        <taxon>Piroplasmida</taxon>
        <taxon>Babesiidae</taxon>
        <taxon>Babesia</taxon>
    </lineage>
</organism>
<dbReference type="GO" id="GO:0043023">
    <property type="term" value="F:ribosomal large subunit binding"/>
    <property type="evidence" value="ECO:0007669"/>
    <property type="project" value="TreeGrafter"/>
</dbReference>
<accession>A0AAD9UQI4</accession>
<dbReference type="AlphaFoldDB" id="A0AAD9UQI4"/>
<dbReference type="Proteomes" id="UP001214638">
    <property type="component" value="Unassembled WGS sequence"/>
</dbReference>
<dbReference type="InterPro" id="IPR051608">
    <property type="entry name" value="RQC_Subunit_NEMF"/>
</dbReference>
<feature type="domain" description="NFACT RNA-binding" evidence="1">
    <location>
        <begin position="442"/>
        <end position="535"/>
    </location>
</feature>
<evidence type="ECO:0000313" key="2">
    <source>
        <dbReference type="EMBL" id="KAK2198071.1"/>
    </source>
</evidence>
<dbReference type="Pfam" id="PF05670">
    <property type="entry name" value="NFACT-R_1"/>
    <property type="match status" value="1"/>
</dbReference>
<evidence type="ECO:0000259" key="1">
    <source>
        <dbReference type="Pfam" id="PF05670"/>
    </source>
</evidence>
<dbReference type="GeneID" id="94335374"/>
<reference evidence="2" key="1">
    <citation type="journal article" date="2023" name="Nat. Microbiol.">
        <title>Babesia duncani multi-omics identifies virulence factors and drug targets.</title>
        <authorList>
            <person name="Singh P."/>
            <person name="Lonardi S."/>
            <person name="Liang Q."/>
            <person name="Vydyam P."/>
            <person name="Khabirova E."/>
            <person name="Fang T."/>
            <person name="Gihaz S."/>
            <person name="Thekkiniath J."/>
            <person name="Munshi M."/>
            <person name="Abel S."/>
            <person name="Ciampossin L."/>
            <person name="Batugedara G."/>
            <person name="Gupta M."/>
            <person name="Lu X.M."/>
            <person name="Lenz T."/>
            <person name="Chakravarty S."/>
            <person name="Cornillot E."/>
            <person name="Hu Y."/>
            <person name="Ma W."/>
            <person name="Gonzalez L.M."/>
            <person name="Sanchez S."/>
            <person name="Estrada K."/>
            <person name="Sanchez-Flores A."/>
            <person name="Montero E."/>
            <person name="Harb O.S."/>
            <person name="Le Roch K.G."/>
            <person name="Mamoun C.B."/>
        </authorList>
    </citation>
    <scope>NUCLEOTIDE SEQUENCE</scope>
    <source>
        <strain evidence="2">WA1</strain>
    </source>
</reference>
<dbReference type="KEGG" id="bdw:94335374"/>
<comment type="caution">
    <text evidence="2">The sequence shown here is derived from an EMBL/GenBank/DDBJ whole genome shotgun (WGS) entry which is preliminary data.</text>
</comment>
<evidence type="ECO:0000313" key="3">
    <source>
        <dbReference type="Proteomes" id="UP001214638"/>
    </source>
</evidence>
<dbReference type="RefSeq" id="XP_067804913.1">
    <property type="nucleotide sequence ID" value="XM_067946122.1"/>
</dbReference>